<reference evidence="1 2" key="1">
    <citation type="submission" date="2020-04" db="EMBL/GenBank/DDBJ databases">
        <authorList>
            <person name="De Canck E."/>
        </authorList>
    </citation>
    <scope>NUCLEOTIDE SEQUENCE [LARGE SCALE GENOMIC DNA]</scope>
    <source>
        <strain evidence="1 2">LMG 27177</strain>
    </source>
</reference>
<evidence type="ECO:0008006" key="3">
    <source>
        <dbReference type="Google" id="ProtNLM"/>
    </source>
</evidence>
<dbReference type="SUPFAM" id="SSF53448">
    <property type="entry name" value="Nucleotide-diphospho-sugar transferases"/>
    <property type="match status" value="1"/>
</dbReference>
<protein>
    <recommendedName>
        <fullName evidence="3">Glycosyltransferase 2-like domain-containing protein</fullName>
    </recommendedName>
</protein>
<dbReference type="AlphaFoldDB" id="A0A6J5GDK2"/>
<accession>A0A6J5GDK2</accession>
<sequence>MNKFLLLCVNYQNDVEVLAFVRTVLSMDGTDRIRVVVADNTVRVQEARDGFEASLSVLGAKVASVSTNTNLGYFGGLNAAMRRGREQFGDIKFEGVVLANTDIEFPRKDFFDQLDIEVNRVVADNAGRAIGLIVPSIQSSRTGKNQNPLYWHKPKRKKFEYLSAIYSMYPLGVLHRLLAKVKGTVFRRAIRGGSRAMSSIVYAGHGSFMVLLDEFFTRGGHLEYPEFLFCEEIFVAEQCVNLQLTAVFVPDLKVIHREHATTGLIPSRKIIKYLQRSHQFCKNNYF</sequence>
<dbReference type="EMBL" id="CADIKI010000010">
    <property type="protein sequence ID" value="CAB3794740.1"/>
    <property type="molecule type" value="Genomic_DNA"/>
</dbReference>
<dbReference type="Proteomes" id="UP000494252">
    <property type="component" value="Unassembled WGS sequence"/>
</dbReference>
<evidence type="ECO:0000313" key="1">
    <source>
        <dbReference type="EMBL" id="CAB3794740.1"/>
    </source>
</evidence>
<gene>
    <name evidence="1" type="ORF">LMG27177_03736</name>
</gene>
<organism evidence="1 2">
    <name type="scientific">Paraburkholderia fynbosensis</name>
    <dbReference type="NCBI Taxonomy" id="1200993"/>
    <lineage>
        <taxon>Bacteria</taxon>
        <taxon>Pseudomonadati</taxon>
        <taxon>Pseudomonadota</taxon>
        <taxon>Betaproteobacteria</taxon>
        <taxon>Burkholderiales</taxon>
        <taxon>Burkholderiaceae</taxon>
        <taxon>Paraburkholderia</taxon>
    </lineage>
</organism>
<name>A0A6J5GDK2_9BURK</name>
<keyword evidence="2" id="KW-1185">Reference proteome</keyword>
<dbReference type="RefSeq" id="WP_175161829.1">
    <property type="nucleotide sequence ID" value="NZ_CADIKI010000010.1"/>
</dbReference>
<proteinExistence type="predicted"/>
<evidence type="ECO:0000313" key="2">
    <source>
        <dbReference type="Proteomes" id="UP000494252"/>
    </source>
</evidence>
<dbReference type="InterPro" id="IPR029044">
    <property type="entry name" value="Nucleotide-diphossugar_trans"/>
</dbReference>